<dbReference type="InterPro" id="IPR000164">
    <property type="entry name" value="Histone_H3/CENP-A"/>
</dbReference>
<proteinExistence type="predicted"/>
<evidence type="ECO:0000256" key="2">
    <source>
        <dbReference type="SAM" id="MobiDB-lite"/>
    </source>
</evidence>
<keyword evidence="1" id="KW-0007">Acetylation</keyword>
<dbReference type="EMBL" id="GGEC01020748">
    <property type="protein sequence ID" value="MBX01232.1"/>
    <property type="molecule type" value="Transcribed_RNA"/>
</dbReference>
<dbReference type="PRINTS" id="PR00622">
    <property type="entry name" value="HISTONEH3"/>
</dbReference>
<protein>
    <submittedName>
        <fullName evidence="3">Core histone H2A/H2B/H3/H4</fullName>
    </submittedName>
</protein>
<feature type="compositionally biased region" description="Basic and acidic residues" evidence="2">
    <location>
        <begin position="47"/>
        <end position="87"/>
    </location>
</feature>
<reference evidence="3" key="1">
    <citation type="submission" date="2018-02" db="EMBL/GenBank/DDBJ databases">
        <title>Rhizophora mucronata_Transcriptome.</title>
        <authorList>
            <person name="Meera S.P."/>
            <person name="Sreeshan A."/>
            <person name="Augustine A."/>
        </authorList>
    </citation>
    <scope>NUCLEOTIDE SEQUENCE</scope>
    <source>
        <tissue evidence="3">Leaf</tissue>
    </source>
</reference>
<evidence type="ECO:0000256" key="1">
    <source>
        <dbReference type="ARBA" id="ARBA00022990"/>
    </source>
</evidence>
<feature type="region of interest" description="Disordered" evidence="2">
    <location>
        <begin position="1"/>
        <end position="87"/>
    </location>
</feature>
<organism evidence="3">
    <name type="scientific">Rhizophora mucronata</name>
    <name type="common">Asiatic mangrove</name>
    <dbReference type="NCBI Taxonomy" id="61149"/>
    <lineage>
        <taxon>Eukaryota</taxon>
        <taxon>Viridiplantae</taxon>
        <taxon>Streptophyta</taxon>
        <taxon>Embryophyta</taxon>
        <taxon>Tracheophyta</taxon>
        <taxon>Spermatophyta</taxon>
        <taxon>Magnoliopsida</taxon>
        <taxon>eudicotyledons</taxon>
        <taxon>Gunneridae</taxon>
        <taxon>Pentapetalae</taxon>
        <taxon>rosids</taxon>
        <taxon>fabids</taxon>
        <taxon>Malpighiales</taxon>
        <taxon>Rhizophoraceae</taxon>
        <taxon>Rhizophora</taxon>
    </lineage>
</organism>
<dbReference type="AlphaFoldDB" id="A0A2P2K679"/>
<dbReference type="GO" id="GO:0000786">
    <property type="term" value="C:nucleosome"/>
    <property type="evidence" value="ECO:0007669"/>
    <property type="project" value="InterPro"/>
</dbReference>
<sequence>MARSKQTARKSTGGKAARRQLATKEARKVNTSNRWCVEATQIQARHGSAERDQEVPEEHGAADPKAEVPEAGERDRSGLQDRSEAPE</sequence>
<accession>A0A2P2K679</accession>
<name>A0A2P2K679_RHIMU</name>
<dbReference type="GO" id="GO:0003677">
    <property type="term" value="F:DNA binding"/>
    <property type="evidence" value="ECO:0007669"/>
    <property type="project" value="InterPro"/>
</dbReference>
<dbReference type="GO" id="GO:0030527">
    <property type="term" value="F:structural constituent of chromatin"/>
    <property type="evidence" value="ECO:0007669"/>
    <property type="project" value="InterPro"/>
</dbReference>
<evidence type="ECO:0000313" key="3">
    <source>
        <dbReference type="EMBL" id="MBX01232.1"/>
    </source>
</evidence>